<keyword evidence="2" id="KW-1185">Reference proteome</keyword>
<reference evidence="1 2" key="1">
    <citation type="journal article" date="2018" name="Front. Microbiol.">
        <title>Hydrolytic Capabilities as a Key to Environmental Success: Chitinolytic and Cellulolytic Acidobacteria From Acidic Sub-arctic Soils and Boreal Peatlands.</title>
        <authorList>
            <person name="Belova S.E."/>
            <person name="Ravin N.V."/>
            <person name="Pankratov T.A."/>
            <person name="Rakitin A.L."/>
            <person name="Ivanova A.A."/>
            <person name="Beletsky A.V."/>
            <person name="Mardanov A.V."/>
            <person name="Sinninghe Damste J.S."/>
            <person name="Dedysh S.N."/>
        </authorList>
    </citation>
    <scope>NUCLEOTIDE SEQUENCE [LARGE SCALE GENOMIC DNA]</scope>
    <source>
        <strain evidence="1 2">SBC82</strain>
    </source>
</reference>
<dbReference type="Proteomes" id="UP000253606">
    <property type="component" value="Chromosome"/>
</dbReference>
<dbReference type="KEGG" id="abas:ACPOL_3634"/>
<protein>
    <submittedName>
        <fullName evidence="1">Uncharacterized protein</fullName>
    </submittedName>
</protein>
<evidence type="ECO:0000313" key="2">
    <source>
        <dbReference type="Proteomes" id="UP000253606"/>
    </source>
</evidence>
<sequence>MVDYCANPKCMKPLHYLREGTVYIFDVVDSGMDGSNLRGHRLEHYWLCGDCCETHLLERTPEKELRLIPKQSLRYVKRPVAINERAIAS</sequence>
<dbReference type="RefSeq" id="WP_114208021.1">
    <property type="nucleotide sequence ID" value="NZ_CP030840.1"/>
</dbReference>
<name>A0A2Z5G2K8_9BACT</name>
<evidence type="ECO:0000313" key="1">
    <source>
        <dbReference type="EMBL" id="AXC12917.1"/>
    </source>
</evidence>
<gene>
    <name evidence="1" type="ORF">ACPOL_3634</name>
</gene>
<dbReference type="AlphaFoldDB" id="A0A2Z5G2K8"/>
<dbReference type="EMBL" id="CP030840">
    <property type="protein sequence ID" value="AXC12917.1"/>
    <property type="molecule type" value="Genomic_DNA"/>
</dbReference>
<organism evidence="1 2">
    <name type="scientific">Acidisarcina polymorpha</name>
    <dbReference type="NCBI Taxonomy" id="2211140"/>
    <lineage>
        <taxon>Bacteria</taxon>
        <taxon>Pseudomonadati</taxon>
        <taxon>Acidobacteriota</taxon>
        <taxon>Terriglobia</taxon>
        <taxon>Terriglobales</taxon>
        <taxon>Acidobacteriaceae</taxon>
        <taxon>Acidisarcina</taxon>
    </lineage>
</organism>
<accession>A0A2Z5G2K8</accession>
<proteinExistence type="predicted"/>